<evidence type="ECO:0000259" key="6">
    <source>
        <dbReference type="Pfam" id="PF02911"/>
    </source>
</evidence>
<gene>
    <name evidence="7" type="ORF">Pmani_025907</name>
</gene>
<dbReference type="GO" id="GO:0005739">
    <property type="term" value="C:mitochondrion"/>
    <property type="evidence" value="ECO:0007669"/>
    <property type="project" value="TreeGrafter"/>
</dbReference>
<protein>
    <recommendedName>
        <fullName evidence="2">methionyl-tRNA formyltransferase</fullName>
        <ecNumber evidence="2">2.1.2.9</ecNumber>
    </recommendedName>
</protein>
<dbReference type="PANTHER" id="PTHR11138">
    <property type="entry name" value="METHIONYL-TRNA FORMYLTRANSFERASE"/>
    <property type="match status" value="1"/>
</dbReference>
<dbReference type="InterPro" id="IPR036477">
    <property type="entry name" value="Formyl_transf_N_sf"/>
</dbReference>
<dbReference type="InterPro" id="IPR002376">
    <property type="entry name" value="Formyl_transf_N"/>
</dbReference>
<reference evidence="7" key="1">
    <citation type="submission" date="2023-11" db="EMBL/GenBank/DDBJ databases">
        <title>Genome assemblies of two species of porcelain crab, Petrolisthes cinctipes and Petrolisthes manimaculis (Anomura: Porcellanidae).</title>
        <authorList>
            <person name="Angst P."/>
        </authorList>
    </citation>
    <scope>NUCLEOTIDE SEQUENCE</scope>
    <source>
        <strain evidence="7">PB745_02</strain>
        <tissue evidence="7">Gill</tissue>
    </source>
</reference>
<dbReference type="GO" id="GO:0004479">
    <property type="term" value="F:methionyl-tRNA formyltransferase activity"/>
    <property type="evidence" value="ECO:0007669"/>
    <property type="project" value="UniProtKB-EC"/>
</dbReference>
<dbReference type="AlphaFoldDB" id="A0AAE1P709"/>
<evidence type="ECO:0000256" key="2">
    <source>
        <dbReference type="ARBA" id="ARBA00012261"/>
    </source>
</evidence>
<feature type="domain" description="Formyl transferase C-terminal" evidence="6">
    <location>
        <begin position="225"/>
        <end position="377"/>
    </location>
</feature>
<evidence type="ECO:0000313" key="7">
    <source>
        <dbReference type="EMBL" id="KAK4301975.1"/>
    </source>
</evidence>
<dbReference type="InterPro" id="IPR041711">
    <property type="entry name" value="Met-tRNA-FMT_N"/>
</dbReference>
<comment type="similarity">
    <text evidence="1">Belongs to the Fmt family.</text>
</comment>
<dbReference type="InterPro" id="IPR011034">
    <property type="entry name" value="Formyl_transferase-like_C_sf"/>
</dbReference>
<keyword evidence="8" id="KW-1185">Reference proteome</keyword>
<dbReference type="SUPFAM" id="SSF50486">
    <property type="entry name" value="FMT C-terminal domain-like"/>
    <property type="match status" value="1"/>
</dbReference>
<evidence type="ECO:0000259" key="5">
    <source>
        <dbReference type="Pfam" id="PF00551"/>
    </source>
</evidence>
<sequence>MCVMNKKYGGVGVLSQRRGYSNESFKPPWNILFFGTNEVSVKSLEVLHEEQQKVAGVVDKLEVVTVNLMKPLPAVRRYCRTCDLPLHTWPLKQQQLPQGYHIGVVVSFGHLIPAWLINAFPMGIINVHLSLLPRWRGAAPIIHTILYQDCHTGVTIMKIQPHRFDVGSVLSQVVVPVDWNTKSGELTTRLAEIGAQELISVLRNLPEKLRRAVPQSDVGVTKAPKISGSTALVEWSQHTRHNIQAMFLALDDYFPLWTHWQGTPIKLRDMVLTKPEQRSTQHRVKEEISKCEGAQNDCHKNVCVNDKDKSELSMNNYCVNNKDKCESGVNEPPPGNVVYHLKSRVISVKCVDGWVSFRQVVMKGRKPMSAHDFYNGFISKVPKEMKRFT</sequence>
<evidence type="ECO:0000256" key="4">
    <source>
        <dbReference type="ARBA" id="ARBA00022917"/>
    </source>
</evidence>
<dbReference type="Pfam" id="PF02911">
    <property type="entry name" value="Formyl_trans_C"/>
    <property type="match status" value="1"/>
</dbReference>
<feature type="domain" description="Formyl transferase N-terminal" evidence="5">
    <location>
        <begin position="103"/>
        <end position="202"/>
    </location>
</feature>
<dbReference type="CDD" id="cd08646">
    <property type="entry name" value="FMT_core_Met-tRNA-FMT_N"/>
    <property type="match status" value="1"/>
</dbReference>
<dbReference type="EC" id="2.1.2.9" evidence="2"/>
<evidence type="ECO:0000256" key="1">
    <source>
        <dbReference type="ARBA" id="ARBA00010699"/>
    </source>
</evidence>
<keyword evidence="4" id="KW-0648">Protein biosynthesis</keyword>
<dbReference type="SUPFAM" id="SSF53328">
    <property type="entry name" value="Formyltransferase"/>
    <property type="match status" value="1"/>
</dbReference>
<accession>A0AAE1P709</accession>
<dbReference type="Pfam" id="PF00551">
    <property type="entry name" value="Formyl_trans_N"/>
    <property type="match status" value="1"/>
</dbReference>
<dbReference type="Gene3D" id="3.40.50.12230">
    <property type="match status" value="1"/>
</dbReference>
<dbReference type="Proteomes" id="UP001292094">
    <property type="component" value="Unassembled WGS sequence"/>
</dbReference>
<organism evidence="7 8">
    <name type="scientific">Petrolisthes manimaculis</name>
    <dbReference type="NCBI Taxonomy" id="1843537"/>
    <lineage>
        <taxon>Eukaryota</taxon>
        <taxon>Metazoa</taxon>
        <taxon>Ecdysozoa</taxon>
        <taxon>Arthropoda</taxon>
        <taxon>Crustacea</taxon>
        <taxon>Multicrustacea</taxon>
        <taxon>Malacostraca</taxon>
        <taxon>Eumalacostraca</taxon>
        <taxon>Eucarida</taxon>
        <taxon>Decapoda</taxon>
        <taxon>Pleocyemata</taxon>
        <taxon>Anomura</taxon>
        <taxon>Galatheoidea</taxon>
        <taxon>Porcellanidae</taxon>
        <taxon>Petrolisthes</taxon>
    </lineage>
</organism>
<dbReference type="EMBL" id="JAWZYT010002800">
    <property type="protein sequence ID" value="KAK4301975.1"/>
    <property type="molecule type" value="Genomic_DNA"/>
</dbReference>
<dbReference type="InterPro" id="IPR005793">
    <property type="entry name" value="Formyl_trans_C"/>
</dbReference>
<comment type="caution">
    <text evidence="7">The sequence shown here is derived from an EMBL/GenBank/DDBJ whole genome shotgun (WGS) entry which is preliminary data.</text>
</comment>
<name>A0AAE1P709_9EUCA</name>
<keyword evidence="3" id="KW-0808">Transferase</keyword>
<evidence type="ECO:0000313" key="8">
    <source>
        <dbReference type="Proteomes" id="UP001292094"/>
    </source>
</evidence>
<evidence type="ECO:0000256" key="3">
    <source>
        <dbReference type="ARBA" id="ARBA00022679"/>
    </source>
</evidence>
<proteinExistence type="inferred from homology"/>
<dbReference type="PANTHER" id="PTHR11138:SF5">
    <property type="entry name" value="METHIONYL-TRNA FORMYLTRANSFERASE, MITOCHONDRIAL"/>
    <property type="match status" value="1"/>
</dbReference>